<dbReference type="SMART" id="SM00857">
    <property type="entry name" value="Resolvase"/>
    <property type="match status" value="1"/>
</dbReference>
<dbReference type="InterPro" id="IPR011109">
    <property type="entry name" value="DNA_bind_recombinase_dom"/>
</dbReference>
<comment type="caution">
    <text evidence="8">The sequence shown here is derived from an EMBL/GenBank/DDBJ whole genome shotgun (WGS) entry which is preliminary data.</text>
</comment>
<dbReference type="GO" id="GO:0015074">
    <property type="term" value="P:DNA integration"/>
    <property type="evidence" value="ECO:0007669"/>
    <property type="project" value="UniProtKB-KW"/>
</dbReference>
<dbReference type="SUPFAM" id="SSF53041">
    <property type="entry name" value="Resolvase-like"/>
    <property type="match status" value="1"/>
</dbReference>
<evidence type="ECO:0000256" key="3">
    <source>
        <dbReference type="ARBA" id="ARBA00023172"/>
    </source>
</evidence>
<dbReference type="CDD" id="cd00338">
    <property type="entry name" value="Ser_Recombinase"/>
    <property type="match status" value="1"/>
</dbReference>
<reference evidence="8 9" key="1">
    <citation type="submission" date="2018-08" db="EMBL/GenBank/DDBJ databases">
        <title>A genome reference for cultivated species of the human gut microbiota.</title>
        <authorList>
            <person name="Zou Y."/>
            <person name="Xue W."/>
            <person name="Luo G."/>
        </authorList>
    </citation>
    <scope>NUCLEOTIDE SEQUENCE [LARGE SCALE GENOMIC DNA]</scope>
    <source>
        <strain evidence="8 9">AM37-3BH</strain>
    </source>
</reference>
<evidence type="ECO:0000313" key="8">
    <source>
        <dbReference type="EMBL" id="RHC12554.1"/>
    </source>
</evidence>
<dbReference type="PROSITE" id="PS00397">
    <property type="entry name" value="RECOMBINASES_1"/>
    <property type="match status" value="1"/>
</dbReference>
<evidence type="ECO:0000256" key="5">
    <source>
        <dbReference type="PROSITE-ProRule" id="PRU10137"/>
    </source>
</evidence>
<evidence type="ECO:0000256" key="1">
    <source>
        <dbReference type="ARBA" id="ARBA00022908"/>
    </source>
</evidence>
<dbReference type="Pfam" id="PF00239">
    <property type="entry name" value="Resolvase"/>
    <property type="match status" value="1"/>
</dbReference>
<dbReference type="InterPro" id="IPR050639">
    <property type="entry name" value="SSR_resolvase"/>
</dbReference>
<protein>
    <submittedName>
        <fullName evidence="8">Recombinase family protein</fullName>
    </submittedName>
</protein>
<dbReference type="GO" id="GO:0000150">
    <property type="term" value="F:DNA strand exchange activity"/>
    <property type="evidence" value="ECO:0007669"/>
    <property type="project" value="InterPro"/>
</dbReference>
<accession>A0A413YU13</accession>
<organism evidence="8 9">
    <name type="scientific">Lachnospira eligens</name>
    <dbReference type="NCBI Taxonomy" id="39485"/>
    <lineage>
        <taxon>Bacteria</taxon>
        <taxon>Bacillati</taxon>
        <taxon>Bacillota</taxon>
        <taxon>Clostridia</taxon>
        <taxon>Lachnospirales</taxon>
        <taxon>Lachnospiraceae</taxon>
        <taxon>Lachnospira</taxon>
    </lineage>
</organism>
<keyword evidence="1" id="KW-0229">DNA integration</keyword>
<dbReference type="InterPro" id="IPR006119">
    <property type="entry name" value="Resolv_N"/>
</dbReference>
<evidence type="ECO:0000259" key="7">
    <source>
        <dbReference type="PROSITE" id="PS51737"/>
    </source>
</evidence>
<dbReference type="InterPro" id="IPR006118">
    <property type="entry name" value="Recombinase_CS"/>
</dbReference>
<dbReference type="PROSITE" id="PS51737">
    <property type="entry name" value="RECOMBINASE_DNA_BIND"/>
    <property type="match status" value="1"/>
</dbReference>
<feature type="domain" description="Recombinase" evidence="7">
    <location>
        <begin position="169"/>
        <end position="289"/>
    </location>
</feature>
<evidence type="ECO:0000313" key="9">
    <source>
        <dbReference type="Proteomes" id="UP000285844"/>
    </source>
</evidence>
<feature type="domain" description="Resolvase/invertase-type recombinase catalytic" evidence="6">
    <location>
        <begin position="13"/>
        <end position="162"/>
    </location>
</feature>
<dbReference type="Pfam" id="PF07508">
    <property type="entry name" value="Recombinase"/>
    <property type="match status" value="1"/>
</dbReference>
<dbReference type="PANTHER" id="PTHR30461">
    <property type="entry name" value="DNA-INVERTASE FROM LAMBDOID PROPHAGE"/>
    <property type="match status" value="1"/>
</dbReference>
<dbReference type="AlphaFoldDB" id="A0A413YU13"/>
<dbReference type="Pfam" id="PF13408">
    <property type="entry name" value="Zn_ribbon_recom"/>
    <property type="match status" value="1"/>
</dbReference>
<feature type="active site" description="O-(5'-phospho-DNA)-serine intermediate" evidence="4 5">
    <location>
        <position position="21"/>
    </location>
</feature>
<dbReference type="InterPro" id="IPR038109">
    <property type="entry name" value="DNA_bind_recomb_sf"/>
</dbReference>
<dbReference type="EMBL" id="QSHM01000010">
    <property type="protein sequence ID" value="RHC12554.1"/>
    <property type="molecule type" value="Genomic_DNA"/>
</dbReference>
<dbReference type="InterPro" id="IPR025827">
    <property type="entry name" value="Zn_ribbon_recom_dom"/>
</dbReference>
<proteinExistence type="predicted"/>
<dbReference type="Proteomes" id="UP000285844">
    <property type="component" value="Unassembled WGS sequence"/>
</dbReference>
<keyword evidence="3" id="KW-0233">DNA recombination</keyword>
<evidence type="ECO:0000259" key="6">
    <source>
        <dbReference type="PROSITE" id="PS51736"/>
    </source>
</evidence>
<dbReference type="Gene3D" id="3.40.50.1390">
    <property type="entry name" value="Resolvase, N-terminal catalytic domain"/>
    <property type="match status" value="1"/>
</dbReference>
<dbReference type="PANTHER" id="PTHR30461:SF23">
    <property type="entry name" value="DNA RECOMBINASE-RELATED"/>
    <property type="match status" value="1"/>
</dbReference>
<gene>
    <name evidence="8" type="ORF">DW858_09300</name>
</gene>
<evidence type="ECO:0000256" key="2">
    <source>
        <dbReference type="ARBA" id="ARBA00023125"/>
    </source>
</evidence>
<keyword evidence="2" id="KW-0238">DNA-binding</keyword>
<dbReference type="GO" id="GO:0003677">
    <property type="term" value="F:DNA binding"/>
    <property type="evidence" value="ECO:0007669"/>
    <property type="project" value="UniProtKB-KW"/>
</dbReference>
<evidence type="ECO:0000256" key="4">
    <source>
        <dbReference type="PIRSR" id="PIRSR606118-50"/>
    </source>
</evidence>
<dbReference type="PROSITE" id="PS51736">
    <property type="entry name" value="RECOMBINASES_3"/>
    <property type="match status" value="1"/>
</dbReference>
<dbReference type="InterPro" id="IPR036162">
    <property type="entry name" value="Resolvase-like_N_sf"/>
</dbReference>
<sequence length="491" mass="56332">MVNMATDIANMKVACAYIRVSTDKQEELSPDAQKRLLIDYAKKHNMSLLAENIYIDNGISGKKADKRPEFMKMISLAKSKEHPFDIILVWKFSRFARNQEESIVYKSLLKKNNVEVVSISEPLIDGPFGSLIERIIEWMDEYYSIRLSGEVLRGMTEKALRGGYQSSLPLGYKMNKDTGIPYIYEPEAIIVRKIYKEYVAGHSYLEIARELNALGYKTKRGAAYEGRTVEYILSNPFYYGAVRWNRQKHDDHTIKDVGDWIIVMGKHPAIIDKETWDEVQHLMALRSRPYKARAAGHMKHWLGGIVKCSDCGASLMAGLNATRYQCGNYNKGKCSHSHYIKTAALEEAVYEAFDRVMQNPDELHYELKKASNEANTNDRDMILNQISKLSDKEARIKQAYRDGIDTIDEYKENKQIIDNERKALEAQLYSLKTSEADSSDEMLQNITSVLGIIKDTSKDTLTRANAIRSVVDHCVYDKENDKLEVYFFLQK</sequence>
<dbReference type="Gene3D" id="3.90.1750.20">
    <property type="entry name" value="Putative Large Serine Recombinase, Chain B, Domain 2"/>
    <property type="match status" value="1"/>
</dbReference>
<name>A0A413YU13_9FIRM</name>